<proteinExistence type="inferred from homology"/>
<dbReference type="GO" id="GO:0005686">
    <property type="term" value="C:U2 snRNP"/>
    <property type="evidence" value="ECO:0007669"/>
    <property type="project" value="TreeGrafter"/>
</dbReference>
<dbReference type="InterPro" id="IPR001611">
    <property type="entry name" value="Leu-rich_rpt"/>
</dbReference>
<reference evidence="7" key="2">
    <citation type="submission" date="2020-12" db="EMBL/GenBank/DDBJ databases">
        <authorList>
            <person name="Kanost M."/>
        </authorList>
    </citation>
    <scope>NUCLEOTIDE SEQUENCE</scope>
</reference>
<keyword evidence="3" id="KW-0677">Repeat</keyword>
<evidence type="ECO:0000256" key="5">
    <source>
        <dbReference type="ARBA" id="ARBA00024196"/>
    </source>
</evidence>
<evidence type="ECO:0000256" key="2">
    <source>
        <dbReference type="ARBA" id="ARBA00022614"/>
    </source>
</evidence>
<dbReference type="OrthoDB" id="433501at2759"/>
<dbReference type="Pfam" id="PF14580">
    <property type="entry name" value="LRR_9"/>
    <property type="match status" value="1"/>
</dbReference>
<evidence type="ECO:0000256" key="4">
    <source>
        <dbReference type="ARBA" id="ARBA00023242"/>
    </source>
</evidence>
<dbReference type="Proteomes" id="UP000791440">
    <property type="component" value="Unassembled WGS sequence"/>
</dbReference>
<dbReference type="PANTHER" id="PTHR10552:SF6">
    <property type="entry name" value="U2 SMALL NUCLEAR RIBONUCLEOPROTEIN A"/>
    <property type="match status" value="1"/>
</dbReference>
<reference evidence="7" key="1">
    <citation type="journal article" date="2016" name="Insect Biochem. Mol. Biol.">
        <title>Multifaceted biological insights from a draft genome sequence of the tobacco hornworm moth, Manduca sexta.</title>
        <authorList>
            <person name="Kanost M.R."/>
            <person name="Arrese E.L."/>
            <person name="Cao X."/>
            <person name="Chen Y.R."/>
            <person name="Chellapilla S."/>
            <person name="Goldsmith M.R."/>
            <person name="Grosse-Wilde E."/>
            <person name="Heckel D.G."/>
            <person name="Herndon N."/>
            <person name="Jiang H."/>
            <person name="Papanicolaou A."/>
            <person name="Qu J."/>
            <person name="Soulages J.L."/>
            <person name="Vogel H."/>
            <person name="Walters J."/>
            <person name="Waterhouse R.M."/>
            <person name="Ahn S.J."/>
            <person name="Almeida F.C."/>
            <person name="An C."/>
            <person name="Aqrawi P."/>
            <person name="Bretschneider A."/>
            <person name="Bryant W.B."/>
            <person name="Bucks S."/>
            <person name="Chao H."/>
            <person name="Chevignon G."/>
            <person name="Christen J.M."/>
            <person name="Clarke D.F."/>
            <person name="Dittmer N.T."/>
            <person name="Ferguson L.C.F."/>
            <person name="Garavelou S."/>
            <person name="Gordon K.H.J."/>
            <person name="Gunaratna R.T."/>
            <person name="Han Y."/>
            <person name="Hauser F."/>
            <person name="He Y."/>
            <person name="Heidel-Fischer H."/>
            <person name="Hirsh A."/>
            <person name="Hu Y."/>
            <person name="Jiang H."/>
            <person name="Kalra D."/>
            <person name="Klinner C."/>
            <person name="Konig C."/>
            <person name="Kovar C."/>
            <person name="Kroll A.R."/>
            <person name="Kuwar S.S."/>
            <person name="Lee S.L."/>
            <person name="Lehman R."/>
            <person name="Li K."/>
            <person name="Li Z."/>
            <person name="Liang H."/>
            <person name="Lovelace S."/>
            <person name="Lu Z."/>
            <person name="Mansfield J.H."/>
            <person name="McCulloch K.J."/>
            <person name="Mathew T."/>
            <person name="Morton B."/>
            <person name="Muzny D.M."/>
            <person name="Neunemann D."/>
            <person name="Ongeri F."/>
            <person name="Pauchet Y."/>
            <person name="Pu L.L."/>
            <person name="Pyrousis I."/>
            <person name="Rao X.J."/>
            <person name="Redding A."/>
            <person name="Roesel C."/>
            <person name="Sanchez-Gracia A."/>
            <person name="Schaack S."/>
            <person name="Shukla A."/>
            <person name="Tetreau G."/>
            <person name="Wang Y."/>
            <person name="Xiong G.H."/>
            <person name="Traut W."/>
            <person name="Walsh T.K."/>
            <person name="Worley K.C."/>
            <person name="Wu D."/>
            <person name="Wu W."/>
            <person name="Wu Y.Q."/>
            <person name="Zhang X."/>
            <person name="Zou Z."/>
            <person name="Zucker H."/>
            <person name="Briscoe A.D."/>
            <person name="Burmester T."/>
            <person name="Clem R.J."/>
            <person name="Feyereisen R."/>
            <person name="Grimmelikhuijzen C.J.P."/>
            <person name="Hamodrakas S.J."/>
            <person name="Hansson B.S."/>
            <person name="Huguet E."/>
            <person name="Jermiin L.S."/>
            <person name="Lan Q."/>
            <person name="Lehman H.K."/>
            <person name="Lorenzen M."/>
            <person name="Merzendorfer H."/>
            <person name="Michalopoulos I."/>
            <person name="Morton D.B."/>
            <person name="Muthukrishnan S."/>
            <person name="Oakeshott J.G."/>
            <person name="Palmer W."/>
            <person name="Park Y."/>
            <person name="Passarelli A.L."/>
            <person name="Rozas J."/>
            <person name="Schwartz L.M."/>
            <person name="Smith W."/>
            <person name="Southgate A."/>
            <person name="Vilcinskas A."/>
            <person name="Vogt R."/>
            <person name="Wang P."/>
            <person name="Werren J."/>
            <person name="Yu X.Q."/>
            <person name="Zhou J.J."/>
            <person name="Brown S.J."/>
            <person name="Scherer S.E."/>
            <person name="Richards S."/>
            <person name="Blissard G.W."/>
        </authorList>
    </citation>
    <scope>NUCLEOTIDE SEQUENCE</scope>
</reference>
<sequence>MVKLTTELIHNSMQFMNPCRDRELDLRGYKIPQIENLGATLDQFDTIDFSDNDIRKLDGFPLLKRLKCLLLNNNRIVRITENLEQYIPNLESLILTNNSITELGDLDPLATLPKLRTLSLMHNPVANKSHYRAYVAFKMPELRLLDFRKIKQKERDNANALFKSKKGKELQKEISKKAKTFVPGGNMPDPKSTNLTPQEIHKIREAIKNASSLQEVERLTRMLQSGQIPGQKPLQPQIQPNGQRFWNPVLSQDPMGKIYLAYKYILLIKLI</sequence>
<dbReference type="GO" id="GO:0030620">
    <property type="term" value="F:U2 snRNA binding"/>
    <property type="evidence" value="ECO:0007669"/>
    <property type="project" value="InterPro"/>
</dbReference>
<gene>
    <name evidence="7" type="ORF">O3G_MSEX005604</name>
</gene>
<keyword evidence="2" id="KW-0433">Leucine-rich repeat</keyword>
<comment type="subcellular location">
    <subcellularLocation>
        <location evidence="1">Nucleus</location>
    </subcellularLocation>
</comment>
<dbReference type="PROSITE" id="PS51450">
    <property type="entry name" value="LRR"/>
    <property type="match status" value="1"/>
</dbReference>
<dbReference type="SUPFAM" id="SSF52058">
    <property type="entry name" value="L domain-like"/>
    <property type="match status" value="1"/>
</dbReference>
<dbReference type="FunFam" id="3.80.10.10:FF:000026">
    <property type="entry name" value="U2 small nuclear ribonucleoprotein A"/>
    <property type="match status" value="1"/>
</dbReference>
<keyword evidence="8" id="KW-1185">Reference proteome</keyword>
<dbReference type="InterPro" id="IPR032675">
    <property type="entry name" value="LRR_dom_sf"/>
</dbReference>
<evidence type="ECO:0000256" key="1">
    <source>
        <dbReference type="ARBA" id="ARBA00004123"/>
    </source>
</evidence>
<dbReference type="EMBL" id="JH668359">
    <property type="protein sequence ID" value="KAG6448539.1"/>
    <property type="molecule type" value="Genomic_DNA"/>
</dbReference>
<accession>A0A921Z1E1</accession>
<dbReference type="Gene3D" id="3.80.10.10">
    <property type="entry name" value="Ribonuclease Inhibitor"/>
    <property type="match status" value="1"/>
</dbReference>
<evidence type="ECO:0000313" key="8">
    <source>
        <dbReference type="Proteomes" id="UP000791440"/>
    </source>
</evidence>
<evidence type="ECO:0000313" key="7">
    <source>
        <dbReference type="EMBL" id="KAG6448539.1"/>
    </source>
</evidence>
<name>A0A921Z1E1_MANSE</name>
<dbReference type="GO" id="GO:0000398">
    <property type="term" value="P:mRNA splicing, via spliceosome"/>
    <property type="evidence" value="ECO:0007669"/>
    <property type="project" value="InterPro"/>
</dbReference>
<comment type="similarity">
    <text evidence="5">Belongs to the U2 small nuclear ribonucleoprotein A family.</text>
</comment>
<dbReference type="PANTHER" id="PTHR10552">
    <property type="entry name" value="U2 SMALL NUCLEAR RIBONUCLEOPROTEIN A"/>
    <property type="match status" value="1"/>
</dbReference>
<evidence type="ECO:0000256" key="6">
    <source>
        <dbReference type="ARBA" id="ARBA00069881"/>
    </source>
</evidence>
<protein>
    <recommendedName>
        <fullName evidence="6">Probable U2 small nuclear ribonucleoprotein A'</fullName>
    </recommendedName>
</protein>
<organism evidence="7 8">
    <name type="scientific">Manduca sexta</name>
    <name type="common">Tobacco hawkmoth</name>
    <name type="synonym">Tobacco hornworm</name>
    <dbReference type="NCBI Taxonomy" id="7130"/>
    <lineage>
        <taxon>Eukaryota</taxon>
        <taxon>Metazoa</taxon>
        <taxon>Ecdysozoa</taxon>
        <taxon>Arthropoda</taxon>
        <taxon>Hexapoda</taxon>
        <taxon>Insecta</taxon>
        <taxon>Pterygota</taxon>
        <taxon>Neoptera</taxon>
        <taxon>Endopterygota</taxon>
        <taxon>Lepidoptera</taxon>
        <taxon>Glossata</taxon>
        <taxon>Ditrysia</taxon>
        <taxon>Bombycoidea</taxon>
        <taxon>Sphingidae</taxon>
        <taxon>Sphinginae</taxon>
        <taxon>Sphingini</taxon>
        <taxon>Manduca</taxon>
    </lineage>
</organism>
<comment type="caution">
    <text evidence="7">The sequence shown here is derived from an EMBL/GenBank/DDBJ whole genome shotgun (WGS) entry which is preliminary data.</text>
</comment>
<evidence type="ECO:0000256" key="3">
    <source>
        <dbReference type="ARBA" id="ARBA00022737"/>
    </source>
</evidence>
<dbReference type="AlphaFoldDB" id="A0A921Z1E1"/>
<keyword evidence="4" id="KW-0539">Nucleus</keyword>
<dbReference type="InterPro" id="IPR044640">
    <property type="entry name" value="RU2A"/>
</dbReference>